<keyword evidence="4" id="KW-0539">Nucleus</keyword>
<keyword evidence="7" id="KW-1185">Reference proteome</keyword>
<dbReference type="GO" id="GO:0000796">
    <property type="term" value="C:condensin complex"/>
    <property type="evidence" value="ECO:0007669"/>
    <property type="project" value="TreeGrafter"/>
</dbReference>
<evidence type="ECO:0000256" key="1">
    <source>
        <dbReference type="ARBA" id="ARBA00004123"/>
    </source>
</evidence>
<accession>A0A812ENC1</accession>
<dbReference type="Pfam" id="PF02463">
    <property type="entry name" value="SMC_N"/>
    <property type="match status" value="1"/>
</dbReference>
<organism evidence="6 7">
    <name type="scientific">Acanthosepion pharaonis</name>
    <name type="common">Pharaoh cuttlefish</name>
    <name type="synonym">Sepia pharaonis</name>
    <dbReference type="NCBI Taxonomy" id="158019"/>
    <lineage>
        <taxon>Eukaryota</taxon>
        <taxon>Metazoa</taxon>
        <taxon>Spiralia</taxon>
        <taxon>Lophotrochozoa</taxon>
        <taxon>Mollusca</taxon>
        <taxon>Cephalopoda</taxon>
        <taxon>Coleoidea</taxon>
        <taxon>Decapodiformes</taxon>
        <taxon>Sepiida</taxon>
        <taxon>Sepiina</taxon>
        <taxon>Sepiidae</taxon>
        <taxon>Acanthosepion</taxon>
    </lineage>
</organism>
<reference evidence="6" key="1">
    <citation type="submission" date="2021-01" db="EMBL/GenBank/DDBJ databases">
        <authorList>
            <person name="Li R."/>
            <person name="Bekaert M."/>
        </authorList>
    </citation>
    <scope>NUCLEOTIDE SEQUENCE</scope>
    <source>
        <strain evidence="6">Farmed</strain>
    </source>
</reference>
<dbReference type="PANTHER" id="PTHR18937:SF172">
    <property type="entry name" value="STRUCTURAL MAINTENANCE OF CHROMOSOMES PROTEIN"/>
    <property type="match status" value="1"/>
</dbReference>
<evidence type="ECO:0000313" key="6">
    <source>
        <dbReference type="EMBL" id="CAE1329753.1"/>
    </source>
</evidence>
<gene>
    <name evidence="6" type="ORF">SPHA_79164</name>
</gene>
<comment type="subcellular location">
    <subcellularLocation>
        <location evidence="1">Nucleus</location>
    </subcellularLocation>
</comment>
<dbReference type="AlphaFoldDB" id="A0A812ENC1"/>
<evidence type="ECO:0000259" key="5">
    <source>
        <dbReference type="Pfam" id="PF02463"/>
    </source>
</evidence>
<evidence type="ECO:0000256" key="4">
    <source>
        <dbReference type="ARBA" id="ARBA00023242"/>
    </source>
</evidence>
<keyword evidence="3" id="KW-0067">ATP-binding</keyword>
<comment type="caution">
    <text evidence="6">The sequence shown here is derived from an EMBL/GenBank/DDBJ whole genome shotgun (WGS) entry which is preliminary data.</text>
</comment>
<dbReference type="Gene3D" id="3.40.50.300">
    <property type="entry name" value="P-loop containing nucleotide triphosphate hydrolases"/>
    <property type="match status" value="1"/>
</dbReference>
<dbReference type="SUPFAM" id="SSF52540">
    <property type="entry name" value="P-loop containing nucleoside triphosphate hydrolases"/>
    <property type="match status" value="1"/>
</dbReference>
<evidence type="ECO:0000256" key="3">
    <source>
        <dbReference type="ARBA" id="ARBA00022840"/>
    </source>
</evidence>
<dbReference type="GO" id="GO:0007076">
    <property type="term" value="P:mitotic chromosome condensation"/>
    <property type="evidence" value="ECO:0007669"/>
    <property type="project" value="TreeGrafter"/>
</dbReference>
<dbReference type="GO" id="GO:0005524">
    <property type="term" value="F:ATP binding"/>
    <property type="evidence" value="ECO:0007669"/>
    <property type="project" value="UniProtKB-KW"/>
</dbReference>
<dbReference type="Proteomes" id="UP000597762">
    <property type="component" value="Unassembled WGS sequence"/>
</dbReference>
<dbReference type="InterPro" id="IPR027417">
    <property type="entry name" value="P-loop_NTPase"/>
</dbReference>
<evidence type="ECO:0000313" key="7">
    <source>
        <dbReference type="Proteomes" id="UP000597762"/>
    </source>
</evidence>
<dbReference type="EMBL" id="CAHIKZ030005560">
    <property type="protein sequence ID" value="CAE1329753.1"/>
    <property type="molecule type" value="Genomic_DNA"/>
</dbReference>
<dbReference type="GO" id="GO:0005634">
    <property type="term" value="C:nucleus"/>
    <property type="evidence" value="ECO:0007669"/>
    <property type="project" value="UniProtKB-SubCell"/>
</dbReference>
<dbReference type="OrthoDB" id="5575062at2759"/>
<protein>
    <submittedName>
        <fullName evidence="6">SMC4</fullName>
    </submittedName>
</protein>
<feature type="domain" description="RecF/RecN/SMC N-terminal" evidence="5">
    <location>
        <begin position="71"/>
        <end position="154"/>
    </location>
</feature>
<keyword evidence="2" id="KW-0547">Nucleotide-binding</keyword>
<dbReference type="PANTHER" id="PTHR18937">
    <property type="entry name" value="STRUCTURAL MAINTENANCE OF CHROMOSOMES SMC FAMILY MEMBER"/>
    <property type="match status" value="1"/>
</dbReference>
<proteinExistence type="predicted"/>
<sequence>MVNEGKMFIFFYVIGYVIIQDNYDCFQLLLREERKSTNSEKWLLPEDFGPVEVPPAPESVATYSVNGPRLMITHIENYFFKSYANTQIIGPFHKSFTSIVGPNGSGKSNVIDSMLFVFGYRANKIRSKKISVLIHSSQQYPNVESCTVSVHFRKS</sequence>
<evidence type="ECO:0000256" key="2">
    <source>
        <dbReference type="ARBA" id="ARBA00022741"/>
    </source>
</evidence>
<dbReference type="InterPro" id="IPR003395">
    <property type="entry name" value="RecF/RecN/SMC_N"/>
</dbReference>
<name>A0A812ENC1_ACAPH</name>